<reference evidence="2 3" key="1">
    <citation type="submission" date="2016-07" db="EMBL/GenBank/DDBJ databases">
        <title>Genome analysis of Flavihumibacter stibioxidans YS-17.</title>
        <authorList>
            <person name="Shi K."/>
            <person name="Han Y."/>
            <person name="Wang G."/>
        </authorList>
    </citation>
    <scope>NUCLEOTIDE SEQUENCE [LARGE SCALE GENOMIC DNA]</scope>
    <source>
        <strain evidence="2 3">YS-17</strain>
    </source>
</reference>
<keyword evidence="1" id="KW-0732">Signal</keyword>
<evidence type="ECO:0008006" key="4">
    <source>
        <dbReference type="Google" id="ProtNLM"/>
    </source>
</evidence>
<sequence length="308" mass="34201">MKLTSLYAIALLSLLATTLQAQVLYSRQPFGSTVLDSYQLTTRSYYSQTGEVTGPFPMKYPVRGVNTNTAIAFTTLSNTAEKIVLTIGQKNWLDLTTSVEIIGTGISSPRILSRGVDRRGETNQMTYVVLELTVQANAAPGARTIRLKRPSLTGTDFNSINLNLQNNYRILYQGPFTINGASVNALQAYNTGSEVRFSIEGQRLHLIRGVRNTGNTMQSSIIHNLRLVERSSTKLVFACNFVDAGRLTMKEFISRYLNVESGAVEFNLNCPIMQSCTFIKTDVETSTTLRPIRLITYRMPSDAERGIQ</sequence>
<comment type="caution">
    <text evidence="2">The sequence shown here is derived from an EMBL/GenBank/DDBJ whole genome shotgun (WGS) entry which is preliminary data.</text>
</comment>
<feature type="chain" id="PRO_5047366185" description="Gliding motility-associated protein GldM C-terminal domain-containing protein" evidence="1">
    <location>
        <begin position="22"/>
        <end position="308"/>
    </location>
</feature>
<name>A0ABR7M3Y1_9BACT</name>
<proteinExistence type="predicted"/>
<accession>A0ABR7M3Y1</accession>
<dbReference type="EMBL" id="MBUA01000001">
    <property type="protein sequence ID" value="MBC6489554.1"/>
    <property type="molecule type" value="Genomic_DNA"/>
</dbReference>
<feature type="signal peptide" evidence="1">
    <location>
        <begin position="1"/>
        <end position="21"/>
    </location>
</feature>
<evidence type="ECO:0000313" key="2">
    <source>
        <dbReference type="EMBL" id="MBC6489554.1"/>
    </source>
</evidence>
<evidence type="ECO:0000256" key="1">
    <source>
        <dbReference type="SAM" id="SignalP"/>
    </source>
</evidence>
<organism evidence="2 3">
    <name type="scientific">Flavihumibacter stibioxidans</name>
    <dbReference type="NCBI Taxonomy" id="1834163"/>
    <lineage>
        <taxon>Bacteria</taxon>
        <taxon>Pseudomonadati</taxon>
        <taxon>Bacteroidota</taxon>
        <taxon>Chitinophagia</taxon>
        <taxon>Chitinophagales</taxon>
        <taxon>Chitinophagaceae</taxon>
        <taxon>Flavihumibacter</taxon>
    </lineage>
</organism>
<dbReference type="Proteomes" id="UP000765802">
    <property type="component" value="Unassembled WGS sequence"/>
</dbReference>
<keyword evidence="3" id="KW-1185">Reference proteome</keyword>
<evidence type="ECO:0000313" key="3">
    <source>
        <dbReference type="Proteomes" id="UP000765802"/>
    </source>
</evidence>
<dbReference type="RefSeq" id="WP_187254914.1">
    <property type="nucleotide sequence ID" value="NZ_JBHULF010000006.1"/>
</dbReference>
<protein>
    <recommendedName>
        <fullName evidence="4">Gliding motility-associated protein GldM C-terminal domain-containing protein</fullName>
    </recommendedName>
</protein>
<gene>
    <name evidence="2" type="ORF">BC349_01130</name>
</gene>